<dbReference type="Proteomes" id="UP000320160">
    <property type="component" value="Unassembled WGS sequence"/>
</dbReference>
<organism evidence="6 7">
    <name type="scientific">Sphingorhabdus contaminans</name>
    <dbReference type="NCBI Taxonomy" id="1343899"/>
    <lineage>
        <taxon>Bacteria</taxon>
        <taxon>Pseudomonadati</taxon>
        <taxon>Pseudomonadota</taxon>
        <taxon>Alphaproteobacteria</taxon>
        <taxon>Sphingomonadales</taxon>
        <taxon>Sphingomonadaceae</taxon>
        <taxon>Sphingorhabdus</taxon>
    </lineage>
</organism>
<keyword evidence="7" id="KW-1185">Reference proteome</keyword>
<dbReference type="AlphaFoldDB" id="A0A553WD01"/>
<keyword evidence="4" id="KW-0788">Thiol protease</keyword>
<dbReference type="OrthoDB" id="8481272at2"/>
<evidence type="ECO:0000259" key="5">
    <source>
        <dbReference type="PROSITE" id="PS51935"/>
    </source>
</evidence>
<dbReference type="SUPFAM" id="SSF54001">
    <property type="entry name" value="Cysteine proteinases"/>
    <property type="match status" value="1"/>
</dbReference>
<evidence type="ECO:0000313" key="6">
    <source>
        <dbReference type="EMBL" id="TSB02567.1"/>
    </source>
</evidence>
<gene>
    <name evidence="6" type="ORF">FOM92_09235</name>
</gene>
<evidence type="ECO:0000256" key="3">
    <source>
        <dbReference type="ARBA" id="ARBA00022801"/>
    </source>
</evidence>
<feature type="domain" description="NlpC/P60" evidence="5">
    <location>
        <begin position="1"/>
        <end position="129"/>
    </location>
</feature>
<reference evidence="6 7" key="1">
    <citation type="submission" date="2019-07" db="EMBL/GenBank/DDBJ databases">
        <authorList>
            <person name="Park M."/>
        </authorList>
    </citation>
    <scope>NUCLEOTIDE SEQUENCE [LARGE SCALE GENOMIC DNA]</scope>
    <source>
        <strain evidence="6 7">KCTC32445</strain>
    </source>
</reference>
<evidence type="ECO:0000256" key="4">
    <source>
        <dbReference type="ARBA" id="ARBA00022807"/>
    </source>
</evidence>
<dbReference type="EMBL" id="VKKU01000002">
    <property type="protein sequence ID" value="TSB02567.1"/>
    <property type="molecule type" value="Genomic_DNA"/>
</dbReference>
<protein>
    <submittedName>
        <fullName evidence="6">NlpC/P60 family protein</fullName>
    </submittedName>
</protein>
<dbReference type="Gene3D" id="3.90.1720.10">
    <property type="entry name" value="endopeptidase domain like (from Nostoc punctiforme)"/>
    <property type="match status" value="1"/>
</dbReference>
<accession>A0A553WD01</accession>
<name>A0A553WD01_9SPHN</name>
<comment type="caution">
    <text evidence="6">The sequence shown here is derived from an EMBL/GenBank/DDBJ whole genome shotgun (WGS) entry which is preliminary data.</text>
</comment>
<dbReference type="InterPro" id="IPR000064">
    <property type="entry name" value="NLP_P60_dom"/>
</dbReference>
<dbReference type="GO" id="GO:0008234">
    <property type="term" value="F:cysteine-type peptidase activity"/>
    <property type="evidence" value="ECO:0007669"/>
    <property type="project" value="UniProtKB-KW"/>
</dbReference>
<keyword evidence="2" id="KW-0645">Protease</keyword>
<evidence type="ECO:0000256" key="1">
    <source>
        <dbReference type="ARBA" id="ARBA00007074"/>
    </source>
</evidence>
<evidence type="ECO:0000256" key="2">
    <source>
        <dbReference type="ARBA" id="ARBA00022670"/>
    </source>
</evidence>
<keyword evidence="3" id="KW-0378">Hydrolase</keyword>
<dbReference type="InterPro" id="IPR038765">
    <property type="entry name" value="Papain-like_cys_pep_sf"/>
</dbReference>
<comment type="similarity">
    <text evidence="1">Belongs to the peptidase C40 family.</text>
</comment>
<proteinExistence type="inferred from homology"/>
<dbReference type="GO" id="GO:0006508">
    <property type="term" value="P:proteolysis"/>
    <property type="evidence" value="ECO:0007669"/>
    <property type="project" value="UniProtKB-KW"/>
</dbReference>
<evidence type="ECO:0000313" key="7">
    <source>
        <dbReference type="Proteomes" id="UP000320160"/>
    </source>
</evidence>
<dbReference type="PROSITE" id="PS51935">
    <property type="entry name" value="NLPC_P60"/>
    <property type="match status" value="1"/>
</dbReference>
<sequence length="129" mass="14128">MASRALDLVGVPFKLGGRCPRAGLDCVGVVAVALAEHIPDYRIPDGYTLRGQYLERITAFFDCPVFRRLAQENPAPGDILLCQPAAWQFHLAIVTGHGLVHAHAGLRRVVLNPVSLPWPVIGRWRLVGD</sequence>